<evidence type="ECO:0000256" key="4">
    <source>
        <dbReference type="ARBA" id="ARBA00022771"/>
    </source>
</evidence>
<comment type="function">
    <text evidence="13">Component of an histone acetyltransferase complex.</text>
</comment>
<feature type="site" description="Histone H3K4me3 binding" evidence="10">
    <location>
        <position position="280"/>
    </location>
</feature>
<dbReference type="SMART" id="SM01408">
    <property type="entry name" value="ING"/>
    <property type="match status" value="1"/>
</dbReference>
<feature type="binding site" evidence="11">
    <location>
        <position position="306"/>
    </location>
    <ligand>
        <name>Zn(2+)</name>
        <dbReference type="ChEBI" id="CHEBI:29105"/>
        <label>1</label>
    </ligand>
</feature>
<name>A0A9P5Q6L7_9AGAR</name>
<feature type="binding site" evidence="11">
    <location>
        <position position="322"/>
    </location>
    <ligand>
        <name>Zn(2+)</name>
        <dbReference type="ChEBI" id="CHEBI:29105"/>
        <label>2</label>
    </ligand>
</feature>
<feature type="site" description="Histone H3K4me3 binding" evidence="10">
    <location>
        <position position="304"/>
    </location>
</feature>
<feature type="site" description="Histone H3K4me3 binding" evidence="10">
    <location>
        <position position="295"/>
    </location>
</feature>
<feature type="binding site" evidence="11">
    <location>
        <position position="294"/>
    </location>
    <ligand>
        <name>Zn(2+)</name>
        <dbReference type="ChEBI" id="CHEBI:29105"/>
        <label>2</label>
    </ligand>
</feature>
<keyword evidence="5 11" id="KW-0862">Zinc</keyword>
<dbReference type="GO" id="GO:0008270">
    <property type="term" value="F:zinc ion binding"/>
    <property type="evidence" value="ECO:0007669"/>
    <property type="project" value="UniProtKB-KW"/>
</dbReference>
<dbReference type="AlphaFoldDB" id="A0A9P5Q6L7"/>
<dbReference type="InterPro" id="IPR013083">
    <property type="entry name" value="Znf_RING/FYVE/PHD"/>
</dbReference>
<sequence length="346" mass="37723">MAVAATPQSLEDASNIASEFVYSLDNLPNEIKHYLEEIQAKDHRVQELQQQIDSDGARYVRRSLHSNGSKEPSPASSPSPTSKSVSNIVSKIDLNYTEIDRLSQEKLVLAERISSLLARTRSRLDYDLNKVRILQGEAPATESMSTRALSATPSFTGPIFGSGLNEHDVAASLSESLRLALEPSISAPSPVETRKAALATKRRGRSTSSPSIKLPPAISRSISPAATVPPKTAPSRSSRLSRQIHPPVDEDIEMADEDAEGDEDLGDADDGDDAEDDKLYCFCQKSSYGDMIACDNEDGCPYEWFHLSCVGLSKPLPDKWYCSVCSPLIKMTVTPTVNVGRKGRKK</sequence>
<dbReference type="CDD" id="cd15505">
    <property type="entry name" value="PHD_ING"/>
    <property type="match status" value="1"/>
</dbReference>
<feature type="binding site" evidence="11">
    <location>
        <position position="325"/>
    </location>
    <ligand>
        <name>Zn(2+)</name>
        <dbReference type="ChEBI" id="CHEBI:29105"/>
        <label>2</label>
    </ligand>
</feature>
<dbReference type="EMBL" id="JADNRY010000009">
    <property type="protein sequence ID" value="KAF9075440.1"/>
    <property type="molecule type" value="Genomic_DNA"/>
</dbReference>
<keyword evidence="6 13" id="KW-0156">Chromatin regulator</keyword>
<dbReference type="GO" id="GO:0005634">
    <property type="term" value="C:nucleus"/>
    <property type="evidence" value="ECO:0007669"/>
    <property type="project" value="UniProtKB-SubCell"/>
</dbReference>
<keyword evidence="4 12" id="KW-0863">Zinc-finger</keyword>
<dbReference type="InterPro" id="IPR001965">
    <property type="entry name" value="Znf_PHD"/>
</dbReference>
<dbReference type="Gene3D" id="3.30.40.10">
    <property type="entry name" value="Zinc/RING finger domain, C3HC4 (zinc finger)"/>
    <property type="match status" value="1"/>
</dbReference>
<keyword evidence="17" id="KW-1185">Reference proteome</keyword>
<protein>
    <recommendedName>
        <fullName evidence="13">Chromatin modification-related protein</fullName>
    </recommendedName>
</protein>
<dbReference type="InterPro" id="IPR019787">
    <property type="entry name" value="Znf_PHD-finger"/>
</dbReference>
<evidence type="ECO:0000313" key="16">
    <source>
        <dbReference type="EMBL" id="KAF9075440.1"/>
    </source>
</evidence>
<feature type="compositionally biased region" description="Low complexity" evidence="14">
    <location>
        <begin position="69"/>
        <end position="85"/>
    </location>
</feature>
<dbReference type="PANTHER" id="PTHR10333">
    <property type="entry name" value="INHIBITOR OF GROWTH PROTEIN"/>
    <property type="match status" value="1"/>
</dbReference>
<evidence type="ECO:0000259" key="15">
    <source>
        <dbReference type="PROSITE" id="PS50016"/>
    </source>
</evidence>
<dbReference type="PROSITE" id="PS50016">
    <property type="entry name" value="ZF_PHD_2"/>
    <property type="match status" value="1"/>
</dbReference>
<comment type="subunit">
    <text evidence="13">Component of an histone acetyltransferase complex. Interacts with H3K4me3 and to a lesser extent with H3K4me2.</text>
</comment>
<feature type="binding site" evidence="11">
    <location>
        <position position="309"/>
    </location>
    <ligand>
        <name>Zn(2+)</name>
        <dbReference type="ChEBI" id="CHEBI:29105"/>
        <label>1</label>
    </ligand>
</feature>
<reference evidence="16" key="1">
    <citation type="submission" date="2020-11" db="EMBL/GenBank/DDBJ databases">
        <authorList>
            <consortium name="DOE Joint Genome Institute"/>
            <person name="Ahrendt S."/>
            <person name="Riley R."/>
            <person name="Andreopoulos W."/>
            <person name="Labutti K."/>
            <person name="Pangilinan J."/>
            <person name="Ruiz-Duenas F.J."/>
            <person name="Barrasa J.M."/>
            <person name="Sanchez-Garcia M."/>
            <person name="Camarero S."/>
            <person name="Miyauchi S."/>
            <person name="Serrano A."/>
            <person name="Linde D."/>
            <person name="Babiker R."/>
            <person name="Drula E."/>
            <person name="Ayuso-Fernandez I."/>
            <person name="Pacheco R."/>
            <person name="Padilla G."/>
            <person name="Ferreira P."/>
            <person name="Barriuso J."/>
            <person name="Kellner H."/>
            <person name="Castanera R."/>
            <person name="Alfaro M."/>
            <person name="Ramirez L."/>
            <person name="Pisabarro A.G."/>
            <person name="Kuo A."/>
            <person name="Tritt A."/>
            <person name="Lipzen A."/>
            <person name="He G."/>
            <person name="Yan M."/>
            <person name="Ng V."/>
            <person name="Cullen D."/>
            <person name="Martin F."/>
            <person name="Rosso M.-N."/>
            <person name="Henrissat B."/>
            <person name="Hibbett D."/>
            <person name="Martinez A.T."/>
            <person name="Grigoriev I.V."/>
        </authorList>
    </citation>
    <scope>NUCLEOTIDE SEQUENCE</scope>
    <source>
        <strain evidence="16">AH 40177</strain>
    </source>
</reference>
<feature type="region of interest" description="Disordered" evidence="14">
    <location>
        <begin position="46"/>
        <end position="85"/>
    </location>
</feature>
<evidence type="ECO:0000256" key="12">
    <source>
        <dbReference type="PROSITE-ProRule" id="PRU00146"/>
    </source>
</evidence>
<dbReference type="InterPro" id="IPR024610">
    <property type="entry name" value="ING_N_histone-binding"/>
</dbReference>
<comment type="domain">
    <text evidence="13">The PHD-type zinc finger mediates the binding to H3K4me3.</text>
</comment>
<dbReference type="Proteomes" id="UP000772434">
    <property type="component" value="Unassembled WGS sequence"/>
</dbReference>
<comment type="caution">
    <text evidence="16">The sequence shown here is derived from an EMBL/GenBank/DDBJ whole genome shotgun (WGS) entry which is preliminary data.</text>
</comment>
<keyword evidence="3 11" id="KW-0479">Metal-binding</keyword>
<evidence type="ECO:0000256" key="5">
    <source>
        <dbReference type="ARBA" id="ARBA00022833"/>
    </source>
</evidence>
<evidence type="ECO:0000256" key="9">
    <source>
        <dbReference type="ARBA" id="ARBA00023242"/>
    </source>
</evidence>
<evidence type="ECO:0000256" key="6">
    <source>
        <dbReference type="ARBA" id="ARBA00022853"/>
    </source>
</evidence>
<feature type="site" description="Histone H3K4me3 binding" evidence="10">
    <location>
        <position position="291"/>
    </location>
</feature>
<proteinExistence type="inferred from homology"/>
<evidence type="ECO:0000256" key="11">
    <source>
        <dbReference type="PIRSR" id="PIRSR628651-51"/>
    </source>
</evidence>
<dbReference type="GO" id="GO:0006325">
    <property type="term" value="P:chromatin organization"/>
    <property type="evidence" value="ECO:0007669"/>
    <property type="project" value="UniProtKB-KW"/>
</dbReference>
<dbReference type="CDD" id="cd16858">
    <property type="entry name" value="ING_ING3_Yng2p"/>
    <property type="match status" value="1"/>
</dbReference>
<evidence type="ECO:0000256" key="2">
    <source>
        <dbReference type="ARBA" id="ARBA00010210"/>
    </source>
</evidence>
<evidence type="ECO:0000256" key="13">
    <source>
        <dbReference type="RuleBase" id="RU361213"/>
    </source>
</evidence>
<dbReference type="PANTHER" id="PTHR10333:SF103">
    <property type="entry name" value="INHIBITOR OF GROWTH PROTEIN 3"/>
    <property type="match status" value="1"/>
</dbReference>
<keyword evidence="7" id="KW-0805">Transcription regulation</keyword>
<feature type="binding site" evidence="11">
    <location>
        <position position="281"/>
    </location>
    <ligand>
        <name>Zn(2+)</name>
        <dbReference type="ChEBI" id="CHEBI:29105"/>
        <label>1</label>
    </ligand>
</feature>
<dbReference type="GO" id="GO:0000785">
    <property type="term" value="C:chromatin"/>
    <property type="evidence" value="ECO:0007669"/>
    <property type="project" value="UniProtKB-ARBA"/>
</dbReference>
<evidence type="ECO:0000313" key="17">
    <source>
        <dbReference type="Proteomes" id="UP000772434"/>
    </source>
</evidence>
<evidence type="ECO:0000256" key="3">
    <source>
        <dbReference type="ARBA" id="ARBA00022723"/>
    </source>
</evidence>
<dbReference type="OrthoDB" id="5411773at2759"/>
<keyword evidence="8" id="KW-0804">Transcription</keyword>
<dbReference type="Gene3D" id="6.10.140.1740">
    <property type="match status" value="1"/>
</dbReference>
<feature type="domain" description="PHD-type" evidence="15">
    <location>
        <begin position="278"/>
        <end position="328"/>
    </location>
</feature>
<accession>A0A9P5Q6L7</accession>
<evidence type="ECO:0000256" key="7">
    <source>
        <dbReference type="ARBA" id="ARBA00023015"/>
    </source>
</evidence>
<dbReference type="Pfam" id="PF12998">
    <property type="entry name" value="ING"/>
    <property type="match status" value="1"/>
</dbReference>
<feature type="binding site" evidence="11">
    <location>
        <position position="283"/>
    </location>
    <ligand>
        <name>Zn(2+)</name>
        <dbReference type="ChEBI" id="CHEBI:29105"/>
        <label>1</label>
    </ligand>
</feature>
<dbReference type="SMART" id="SM00249">
    <property type="entry name" value="PHD"/>
    <property type="match status" value="1"/>
</dbReference>
<organism evidence="16 17">
    <name type="scientific">Rhodocollybia butyracea</name>
    <dbReference type="NCBI Taxonomy" id="206335"/>
    <lineage>
        <taxon>Eukaryota</taxon>
        <taxon>Fungi</taxon>
        <taxon>Dikarya</taxon>
        <taxon>Basidiomycota</taxon>
        <taxon>Agaricomycotina</taxon>
        <taxon>Agaricomycetes</taxon>
        <taxon>Agaricomycetidae</taxon>
        <taxon>Agaricales</taxon>
        <taxon>Marasmiineae</taxon>
        <taxon>Omphalotaceae</taxon>
        <taxon>Rhodocollybia</taxon>
    </lineage>
</organism>
<keyword evidence="9 13" id="KW-0539">Nucleus</keyword>
<gene>
    <name evidence="16" type="ORF">BDP27DRAFT_1315029</name>
</gene>
<dbReference type="InterPro" id="IPR011011">
    <property type="entry name" value="Znf_FYVE_PHD"/>
</dbReference>
<comment type="subcellular location">
    <subcellularLocation>
        <location evidence="1 13">Nucleus</location>
    </subcellularLocation>
</comment>
<feature type="region of interest" description="Disordered" evidence="14">
    <location>
        <begin position="189"/>
        <end position="250"/>
    </location>
</feature>
<dbReference type="SUPFAM" id="SSF57903">
    <property type="entry name" value="FYVE/PHD zinc finger"/>
    <property type="match status" value="1"/>
</dbReference>
<evidence type="ECO:0000256" key="1">
    <source>
        <dbReference type="ARBA" id="ARBA00004123"/>
    </source>
</evidence>
<evidence type="ECO:0000256" key="10">
    <source>
        <dbReference type="PIRSR" id="PIRSR628651-50"/>
    </source>
</evidence>
<evidence type="ECO:0000256" key="8">
    <source>
        <dbReference type="ARBA" id="ARBA00023163"/>
    </source>
</evidence>
<dbReference type="InterPro" id="IPR028651">
    <property type="entry name" value="ING_fam"/>
</dbReference>
<evidence type="ECO:0000256" key="14">
    <source>
        <dbReference type="SAM" id="MobiDB-lite"/>
    </source>
</evidence>
<feature type="binding site" evidence="11">
    <location>
        <position position="300"/>
    </location>
    <ligand>
        <name>Zn(2+)</name>
        <dbReference type="ChEBI" id="CHEBI:29105"/>
        <label>2</label>
    </ligand>
</feature>
<comment type="similarity">
    <text evidence="2 13">Belongs to the ING family.</text>
</comment>